<dbReference type="Proteomes" id="UP000009058">
    <property type="component" value="Chromosome 5"/>
</dbReference>
<dbReference type="AlphaFoldDB" id="G4NCT9"/>
<keyword evidence="2" id="KW-1185">Reference proteome</keyword>
<reference evidence="1 2" key="1">
    <citation type="journal article" date="2005" name="Nature">
        <title>The genome sequence of the rice blast fungus Magnaporthe grisea.</title>
        <authorList>
            <person name="Dean R.A."/>
            <person name="Talbot N.J."/>
            <person name="Ebbole D.J."/>
            <person name="Farman M.L."/>
            <person name="Mitchell T.K."/>
            <person name="Orbach M.J."/>
            <person name="Thon M."/>
            <person name="Kulkarni R."/>
            <person name="Xu J.R."/>
            <person name="Pan H."/>
            <person name="Read N.D."/>
            <person name="Lee Y.H."/>
            <person name="Carbone I."/>
            <person name="Brown D."/>
            <person name="Oh Y.Y."/>
            <person name="Donofrio N."/>
            <person name="Jeong J.S."/>
            <person name="Soanes D.M."/>
            <person name="Djonovic S."/>
            <person name="Kolomiets E."/>
            <person name="Rehmeyer C."/>
            <person name="Li W."/>
            <person name="Harding M."/>
            <person name="Kim S."/>
            <person name="Lebrun M.H."/>
            <person name="Bohnert H."/>
            <person name="Coughlan S."/>
            <person name="Butler J."/>
            <person name="Calvo S."/>
            <person name="Ma L.J."/>
            <person name="Nicol R."/>
            <person name="Purcell S."/>
            <person name="Nusbaum C."/>
            <person name="Galagan J.E."/>
            <person name="Birren B.W."/>
        </authorList>
    </citation>
    <scope>NUCLEOTIDE SEQUENCE [LARGE SCALE GENOMIC DNA]</scope>
    <source>
        <strain evidence="2">70-15 / ATCC MYA-4617 / FGSC 8958</strain>
    </source>
</reference>
<sequence length="133" mass="15012">QGYDGMLLQTAHDRQNKVPYYHGVFASYIVKMPKWEGCHADDDAHVRLKRKKRGGGEAISRRCKAAMQLSRDYQNRPRTFNGMCKTTAPTATIEYSSSSFKGGYCNFIELRHQRPGPLTSRPATSSLEVDIPT</sequence>
<name>G4NCT9_PYRO7</name>
<dbReference type="RefSeq" id="XP_003717916.1">
    <property type="nucleotide sequence ID" value="XM_003717868.1"/>
</dbReference>
<reference key="2">
    <citation type="submission" date="2011-05" db="EMBL/GenBank/DDBJ databases">
        <title>The Genome Sequence of Magnaporthe oryzae 70-15.</title>
        <authorList>
            <consortium name="The Broad Institute Genome Sequencing Platform"/>
            <person name="Ma L.-J."/>
            <person name="Dead R."/>
            <person name="Young S.K."/>
            <person name="Zeng Q."/>
            <person name="Gargeya S."/>
            <person name="Fitzgerald M."/>
            <person name="Haas B."/>
            <person name="Abouelleil A."/>
            <person name="Alvarado L."/>
            <person name="Arachchi H.M."/>
            <person name="Berlin A."/>
            <person name="Brown A."/>
            <person name="Chapman S.B."/>
            <person name="Chen Z."/>
            <person name="Dunbar C."/>
            <person name="Freedman E."/>
            <person name="Gearin G."/>
            <person name="Gellesch M."/>
            <person name="Goldberg J."/>
            <person name="Griggs A."/>
            <person name="Gujja S."/>
            <person name="Heiman D."/>
            <person name="Howarth C."/>
            <person name="Larson L."/>
            <person name="Lui A."/>
            <person name="MacDonald P.J.P."/>
            <person name="Mehta T."/>
            <person name="Montmayeur A."/>
            <person name="Murphy C."/>
            <person name="Neiman D."/>
            <person name="Pearson M."/>
            <person name="Priest M."/>
            <person name="Roberts A."/>
            <person name="Saif S."/>
            <person name="Shea T."/>
            <person name="Shenoy N."/>
            <person name="Sisk P."/>
            <person name="Stolte C."/>
            <person name="Sykes S."/>
            <person name="Yandava C."/>
            <person name="Wortman J."/>
            <person name="Nusbaum C."/>
            <person name="Birren B."/>
        </authorList>
    </citation>
    <scope>NUCLEOTIDE SEQUENCE</scope>
    <source>
        <strain>70-15</strain>
    </source>
</reference>
<evidence type="ECO:0000313" key="1">
    <source>
        <dbReference type="EMBL" id="EHA48332.1"/>
    </source>
</evidence>
<protein>
    <submittedName>
        <fullName evidence="1">Uncharacterized protein</fullName>
    </submittedName>
</protein>
<feature type="non-terminal residue" evidence="1">
    <location>
        <position position="1"/>
    </location>
</feature>
<proteinExistence type="predicted"/>
<dbReference type="GeneID" id="12986644"/>
<dbReference type="InParanoid" id="G4NCT9"/>
<gene>
    <name evidence="1" type="ORF">MGG_17325</name>
</gene>
<dbReference type="OrthoDB" id="10419511at2759"/>
<accession>G4NCT9</accession>
<dbReference type="VEuPathDB" id="FungiDB:MGG_17325"/>
<evidence type="ECO:0000313" key="2">
    <source>
        <dbReference type="Proteomes" id="UP000009058"/>
    </source>
</evidence>
<organism evidence="1 2">
    <name type="scientific">Pyricularia oryzae (strain 70-15 / ATCC MYA-4617 / FGSC 8958)</name>
    <name type="common">Rice blast fungus</name>
    <name type="synonym">Magnaporthe oryzae</name>
    <dbReference type="NCBI Taxonomy" id="242507"/>
    <lineage>
        <taxon>Eukaryota</taxon>
        <taxon>Fungi</taxon>
        <taxon>Dikarya</taxon>
        <taxon>Ascomycota</taxon>
        <taxon>Pezizomycotina</taxon>
        <taxon>Sordariomycetes</taxon>
        <taxon>Sordariomycetidae</taxon>
        <taxon>Magnaporthales</taxon>
        <taxon>Pyriculariaceae</taxon>
        <taxon>Pyricularia</taxon>
    </lineage>
</organism>
<dbReference type="KEGG" id="mgr:MGG_17325"/>
<dbReference type="EMBL" id="CM001235">
    <property type="protein sequence ID" value="EHA48332.1"/>
    <property type="molecule type" value="Genomic_DNA"/>
</dbReference>